<name>A0ABV7AYL9_9GAMM</name>
<dbReference type="EMBL" id="JBHRSJ010000035">
    <property type="protein sequence ID" value="MFC2974669.1"/>
    <property type="molecule type" value="Genomic_DNA"/>
</dbReference>
<evidence type="ECO:0000313" key="2">
    <source>
        <dbReference type="EMBL" id="MFC2974669.1"/>
    </source>
</evidence>
<reference evidence="3" key="1">
    <citation type="journal article" date="2019" name="Int. J. Syst. Evol. Microbiol.">
        <title>The Global Catalogue of Microorganisms (GCM) 10K type strain sequencing project: providing services to taxonomists for standard genome sequencing and annotation.</title>
        <authorList>
            <consortium name="The Broad Institute Genomics Platform"/>
            <consortium name="The Broad Institute Genome Sequencing Center for Infectious Disease"/>
            <person name="Wu L."/>
            <person name="Ma J."/>
        </authorList>
    </citation>
    <scope>NUCLEOTIDE SEQUENCE [LARGE SCALE GENOMIC DNA]</scope>
    <source>
        <strain evidence="3">KCTC 62195</strain>
    </source>
</reference>
<keyword evidence="3" id="KW-1185">Reference proteome</keyword>
<dbReference type="Proteomes" id="UP001595457">
    <property type="component" value="Unassembled WGS sequence"/>
</dbReference>
<sequence>MQKPPQAVKYTGRKPFKDRLYRSGLTFEPGQCRLVPAELARKFLRHADVFEAATEAAERGKKKASTDDTAELLEQAAKDEAQRTEDQNSLQDMFDRVSQMDKEALGQFAKINYQQDLDMRYNVENLRGQVISLIDRFGLV</sequence>
<feature type="compositionally biased region" description="Basic and acidic residues" evidence="1">
    <location>
        <begin position="76"/>
        <end position="86"/>
    </location>
</feature>
<evidence type="ECO:0000256" key="1">
    <source>
        <dbReference type="SAM" id="MobiDB-lite"/>
    </source>
</evidence>
<dbReference type="RefSeq" id="WP_377816927.1">
    <property type="nucleotide sequence ID" value="NZ_JBHRSJ010000035.1"/>
</dbReference>
<accession>A0ABV7AYL9</accession>
<organism evidence="2 3">
    <name type="scientific">Azotobacter bryophylli</name>
    <dbReference type="NCBI Taxonomy" id="1986537"/>
    <lineage>
        <taxon>Bacteria</taxon>
        <taxon>Pseudomonadati</taxon>
        <taxon>Pseudomonadota</taxon>
        <taxon>Gammaproteobacteria</taxon>
        <taxon>Pseudomonadales</taxon>
        <taxon>Pseudomonadaceae</taxon>
        <taxon>Azotobacter</taxon>
    </lineage>
</organism>
<comment type="caution">
    <text evidence="2">The sequence shown here is derived from an EMBL/GenBank/DDBJ whole genome shotgun (WGS) entry which is preliminary data.</text>
</comment>
<protein>
    <submittedName>
        <fullName evidence="2">Uncharacterized protein</fullName>
    </submittedName>
</protein>
<proteinExistence type="predicted"/>
<gene>
    <name evidence="2" type="ORF">ACFOJE_20975</name>
</gene>
<evidence type="ECO:0000313" key="3">
    <source>
        <dbReference type="Proteomes" id="UP001595457"/>
    </source>
</evidence>
<feature type="region of interest" description="Disordered" evidence="1">
    <location>
        <begin position="56"/>
        <end position="90"/>
    </location>
</feature>